<comment type="caution">
    <text evidence="2">The sequence shown here is derived from an EMBL/GenBank/DDBJ whole genome shotgun (WGS) entry which is preliminary data.</text>
</comment>
<dbReference type="SUPFAM" id="SSF89550">
    <property type="entry name" value="PHP domain-like"/>
    <property type="match status" value="1"/>
</dbReference>
<gene>
    <name evidence="2" type="ORF">GCM10007368_19750</name>
</gene>
<name>A0ABQ2B8T7_9MICO</name>
<feature type="domain" description="Polymerase/histidinol phosphatase N-terminal" evidence="1">
    <location>
        <begin position="2"/>
        <end position="67"/>
    </location>
</feature>
<dbReference type="RefSeq" id="WP_188523540.1">
    <property type="nucleotide sequence ID" value="NZ_BMDG01000006.1"/>
</dbReference>
<dbReference type="SMART" id="SM00481">
    <property type="entry name" value="POLIIIAc"/>
    <property type="match status" value="1"/>
</dbReference>
<dbReference type="Gene3D" id="3.20.20.140">
    <property type="entry name" value="Metal-dependent hydrolases"/>
    <property type="match status" value="1"/>
</dbReference>
<sequence length="283" mass="29846">MIDLHTHSRASDGTDRPAQVLEAAAVAGLGVVALTDHDTTAGWDEAAAAVGRTGVALVRGTEVSTRVQTPQGGISVHLLSYLHDPADAALRAEWQRTRDARLTRARRMAERLGEDFPLTWDDVLAQTGDDATVGRPHLADALVAAGVATSRDEAFATMLHPGARYYVPHYAPRTDDAVRAVLAAGGVPVLAHPGAGARGRVVTDETIADLAAAGLAGLEVDHRDHDDATRARLRGLARELGLFVTGSSDYHGTGKLNRIGEHTTAPEVLADIEDRGLLAVVRP</sequence>
<protein>
    <submittedName>
        <fullName evidence="2">Metal-dependent phosphoesterase</fullName>
    </submittedName>
</protein>
<organism evidence="2 3">
    <name type="scientific">Isoptericola cucumis</name>
    <dbReference type="NCBI Taxonomy" id="1776856"/>
    <lineage>
        <taxon>Bacteria</taxon>
        <taxon>Bacillati</taxon>
        <taxon>Actinomycetota</taxon>
        <taxon>Actinomycetes</taxon>
        <taxon>Micrococcales</taxon>
        <taxon>Promicromonosporaceae</taxon>
        <taxon>Isoptericola</taxon>
    </lineage>
</organism>
<dbReference type="PANTHER" id="PTHR42924:SF3">
    <property type="entry name" value="POLYMERASE_HISTIDINOL PHOSPHATASE N-TERMINAL DOMAIN-CONTAINING PROTEIN"/>
    <property type="match status" value="1"/>
</dbReference>
<dbReference type="InterPro" id="IPR004013">
    <property type="entry name" value="PHP_dom"/>
</dbReference>
<dbReference type="EMBL" id="BMDG01000006">
    <property type="protein sequence ID" value="GGI08155.1"/>
    <property type="molecule type" value="Genomic_DNA"/>
</dbReference>
<evidence type="ECO:0000259" key="1">
    <source>
        <dbReference type="SMART" id="SM00481"/>
    </source>
</evidence>
<dbReference type="CDD" id="cd07438">
    <property type="entry name" value="PHP_HisPPase_AMP"/>
    <property type="match status" value="1"/>
</dbReference>
<keyword evidence="3" id="KW-1185">Reference proteome</keyword>
<dbReference type="InterPro" id="IPR003141">
    <property type="entry name" value="Pol/His_phosphatase_N"/>
</dbReference>
<dbReference type="Proteomes" id="UP000632535">
    <property type="component" value="Unassembled WGS sequence"/>
</dbReference>
<dbReference type="Gene3D" id="1.10.150.650">
    <property type="match status" value="1"/>
</dbReference>
<dbReference type="InterPro" id="IPR052018">
    <property type="entry name" value="PHP_domain"/>
</dbReference>
<proteinExistence type="predicted"/>
<dbReference type="InterPro" id="IPR016195">
    <property type="entry name" value="Pol/histidinol_Pase-like"/>
</dbReference>
<evidence type="ECO:0000313" key="3">
    <source>
        <dbReference type="Proteomes" id="UP000632535"/>
    </source>
</evidence>
<dbReference type="Pfam" id="PF02811">
    <property type="entry name" value="PHP"/>
    <property type="match status" value="1"/>
</dbReference>
<dbReference type="PANTHER" id="PTHR42924">
    <property type="entry name" value="EXONUCLEASE"/>
    <property type="match status" value="1"/>
</dbReference>
<evidence type="ECO:0000313" key="2">
    <source>
        <dbReference type="EMBL" id="GGI08155.1"/>
    </source>
</evidence>
<reference evidence="3" key="1">
    <citation type="journal article" date="2019" name="Int. J. Syst. Evol. Microbiol.">
        <title>The Global Catalogue of Microorganisms (GCM) 10K type strain sequencing project: providing services to taxonomists for standard genome sequencing and annotation.</title>
        <authorList>
            <consortium name="The Broad Institute Genomics Platform"/>
            <consortium name="The Broad Institute Genome Sequencing Center for Infectious Disease"/>
            <person name="Wu L."/>
            <person name="Ma J."/>
        </authorList>
    </citation>
    <scope>NUCLEOTIDE SEQUENCE [LARGE SCALE GENOMIC DNA]</scope>
    <source>
        <strain evidence="3">CCM 8653</strain>
    </source>
</reference>
<accession>A0ABQ2B8T7</accession>